<keyword evidence="2" id="KW-1185">Reference proteome</keyword>
<organism evidence="1 2">
    <name type="scientific">Smallanthus sonchifolius</name>
    <dbReference type="NCBI Taxonomy" id="185202"/>
    <lineage>
        <taxon>Eukaryota</taxon>
        <taxon>Viridiplantae</taxon>
        <taxon>Streptophyta</taxon>
        <taxon>Embryophyta</taxon>
        <taxon>Tracheophyta</taxon>
        <taxon>Spermatophyta</taxon>
        <taxon>Magnoliopsida</taxon>
        <taxon>eudicotyledons</taxon>
        <taxon>Gunneridae</taxon>
        <taxon>Pentapetalae</taxon>
        <taxon>asterids</taxon>
        <taxon>campanulids</taxon>
        <taxon>Asterales</taxon>
        <taxon>Asteraceae</taxon>
        <taxon>Asteroideae</taxon>
        <taxon>Heliantheae alliance</taxon>
        <taxon>Millerieae</taxon>
        <taxon>Smallanthus</taxon>
    </lineage>
</organism>
<sequence length="412" mass="44115">MAVPSSICHGTTSTSSPATSLRHRHRHRHRLTKPLPSLSLPQPRVPFTSLIISSPQTYITLKTRVSNSDTQSDTISSSSSEIDCVGTGTDVECVYPSEGKGDYGINEPETTSLNGLIWEWTLLVSPFFFWGTAMVAMKEVLPKTGPLFLSSFRLIPSGLLLVAFAASRGRKIPSGLNAWLSIGLFALVDATCFQGFLAKGLEKTSAGLGSVIIDSQPLTVAVLASLLFGESISLVGIAGLVLGVVGLALLELPAISFDENNFSLWGSGEWWMLLAAQSMAVGTVMVRWVSKYSDPVMATGWHMVLGGIPLAAVSILVHDPALNGGFNELTANDLFALLYTSVFGSAISYGLYFYNATRGSLTKLSSLTFLTPMFASVFGFLYLGETFSPVQLIGAVVTVAAIYMVIYKNDVE</sequence>
<reference evidence="2" key="1">
    <citation type="journal article" date="2022" name="Mol. Ecol. Resour.">
        <title>The genomes of chicory, endive, great burdock and yacon provide insights into Asteraceae palaeo-polyploidization history and plant inulin production.</title>
        <authorList>
            <person name="Fan W."/>
            <person name="Wang S."/>
            <person name="Wang H."/>
            <person name="Wang A."/>
            <person name="Jiang F."/>
            <person name="Liu H."/>
            <person name="Zhao H."/>
            <person name="Xu D."/>
            <person name="Zhang Y."/>
        </authorList>
    </citation>
    <scope>NUCLEOTIDE SEQUENCE [LARGE SCALE GENOMIC DNA]</scope>
    <source>
        <strain evidence="2">cv. Yunnan</strain>
    </source>
</reference>
<comment type="caution">
    <text evidence="1">The sequence shown here is derived from an EMBL/GenBank/DDBJ whole genome shotgun (WGS) entry which is preliminary data.</text>
</comment>
<proteinExistence type="predicted"/>
<accession>A0ACB9G0S3</accession>
<gene>
    <name evidence="1" type="ORF">L1987_46578</name>
</gene>
<name>A0ACB9G0S3_9ASTR</name>
<evidence type="ECO:0000313" key="2">
    <source>
        <dbReference type="Proteomes" id="UP001056120"/>
    </source>
</evidence>
<reference evidence="1 2" key="2">
    <citation type="journal article" date="2022" name="Mol. Ecol. Resour.">
        <title>The genomes of chicory, endive, great burdock and yacon provide insights into Asteraceae paleo-polyploidization history and plant inulin production.</title>
        <authorList>
            <person name="Fan W."/>
            <person name="Wang S."/>
            <person name="Wang H."/>
            <person name="Wang A."/>
            <person name="Jiang F."/>
            <person name="Liu H."/>
            <person name="Zhao H."/>
            <person name="Xu D."/>
            <person name="Zhang Y."/>
        </authorList>
    </citation>
    <scope>NUCLEOTIDE SEQUENCE [LARGE SCALE GENOMIC DNA]</scope>
    <source>
        <strain evidence="2">cv. Yunnan</strain>
        <tissue evidence="1">Leaves</tissue>
    </source>
</reference>
<dbReference type="EMBL" id="CM042032">
    <property type="protein sequence ID" value="KAI3776788.1"/>
    <property type="molecule type" value="Genomic_DNA"/>
</dbReference>
<protein>
    <submittedName>
        <fullName evidence="1">Uncharacterized protein</fullName>
    </submittedName>
</protein>
<evidence type="ECO:0000313" key="1">
    <source>
        <dbReference type="EMBL" id="KAI3776788.1"/>
    </source>
</evidence>
<dbReference type="Proteomes" id="UP001056120">
    <property type="component" value="Linkage Group LG15"/>
</dbReference>